<dbReference type="PANTHER" id="PTHR42786">
    <property type="entry name" value="TRNA/RRNA METHYLTRANSFERASE"/>
    <property type="match status" value="1"/>
</dbReference>
<dbReference type="SUPFAM" id="SSF75217">
    <property type="entry name" value="alpha/beta knot"/>
    <property type="match status" value="1"/>
</dbReference>
<proteinExistence type="inferred from homology"/>
<keyword evidence="4" id="KW-0949">S-adenosyl-L-methionine</keyword>
<dbReference type="InterPro" id="IPR029026">
    <property type="entry name" value="tRNA_m1G_MTases_N"/>
</dbReference>
<dbReference type="GO" id="GO:0003723">
    <property type="term" value="F:RNA binding"/>
    <property type="evidence" value="ECO:0007669"/>
    <property type="project" value="InterPro"/>
</dbReference>
<dbReference type="EMBL" id="UGKT01000001">
    <property type="protein sequence ID" value="STT01248.1"/>
    <property type="molecule type" value="Genomic_DNA"/>
</dbReference>
<dbReference type="GO" id="GO:0002128">
    <property type="term" value="P:tRNA nucleoside ribose methylation"/>
    <property type="evidence" value="ECO:0007669"/>
    <property type="project" value="TreeGrafter"/>
</dbReference>
<evidence type="ECO:0000313" key="6">
    <source>
        <dbReference type="EMBL" id="STT01248.1"/>
    </source>
</evidence>
<dbReference type="NCBIfam" id="NF007752">
    <property type="entry name" value="PRK10433.1"/>
    <property type="match status" value="1"/>
</dbReference>
<dbReference type="PANTHER" id="PTHR42786:SF1">
    <property type="entry name" value="TRNA (CYTIDINE_URIDINE-2'-O-)-METHYLTRANSFERASE TRMJ"/>
    <property type="match status" value="1"/>
</dbReference>
<dbReference type="InterPro" id="IPR001537">
    <property type="entry name" value="SpoU_MeTrfase"/>
</dbReference>
<dbReference type="InterPro" id="IPR029028">
    <property type="entry name" value="Alpha/beta_knot_MTases"/>
</dbReference>
<dbReference type="Proteomes" id="UP000255518">
    <property type="component" value="Unassembled WGS sequence"/>
</dbReference>
<evidence type="ECO:0000313" key="7">
    <source>
        <dbReference type="Proteomes" id="UP000255518"/>
    </source>
</evidence>
<evidence type="ECO:0000259" key="5">
    <source>
        <dbReference type="Pfam" id="PF00588"/>
    </source>
</evidence>
<evidence type="ECO:0000256" key="3">
    <source>
        <dbReference type="ARBA" id="ARBA00022679"/>
    </source>
</evidence>
<sequence length="160" mass="17717">MTLILPSPPPPAAARVFHYYATPQQLLPLLEEKAQWMKHTALVFGREDAGLTNEELALADVLTGVPMAADYPSLNLGQSVMVYCYQLASLMQQTAPAAAAADHHQLQALRTRTLALLSRLGVEDDAKLADWLSQRLGLLQQRDTAMLHRLLHDIEKNLPE</sequence>
<protein>
    <submittedName>
        <fullName evidence="6">TrmH family RNA methyltransferase</fullName>
        <ecNumber evidence="6">2.1.1.-</ecNumber>
    </submittedName>
</protein>
<dbReference type="AlphaFoldDB" id="A0A377UWK4"/>
<evidence type="ECO:0000256" key="2">
    <source>
        <dbReference type="ARBA" id="ARBA00022603"/>
    </source>
</evidence>
<comment type="similarity">
    <text evidence="1">Belongs to the class IV-like SAM-binding methyltransferase superfamily. RNA methyltransferase TrmH family.</text>
</comment>
<accession>A0A377UWK4</accession>
<feature type="domain" description="tRNA/rRNA methyltransferase SpoU type" evidence="5">
    <location>
        <begin position="20"/>
        <end position="85"/>
    </location>
</feature>
<dbReference type="GO" id="GO:0005829">
    <property type="term" value="C:cytosol"/>
    <property type="evidence" value="ECO:0007669"/>
    <property type="project" value="TreeGrafter"/>
</dbReference>
<evidence type="ECO:0000256" key="4">
    <source>
        <dbReference type="ARBA" id="ARBA00022691"/>
    </source>
</evidence>
<dbReference type="InterPro" id="IPR004384">
    <property type="entry name" value="RNA_MeTrfase_TrmJ/LasT"/>
</dbReference>
<dbReference type="EC" id="2.1.1.-" evidence="6"/>
<evidence type="ECO:0000256" key="1">
    <source>
        <dbReference type="ARBA" id="ARBA00007228"/>
    </source>
</evidence>
<keyword evidence="2 6" id="KW-0489">Methyltransferase</keyword>
<dbReference type="Gene3D" id="3.40.1280.10">
    <property type="match status" value="1"/>
</dbReference>
<reference evidence="6 7" key="1">
    <citation type="submission" date="2018-06" db="EMBL/GenBank/DDBJ databases">
        <authorList>
            <consortium name="Pathogen Informatics"/>
            <person name="Doyle S."/>
        </authorList>
    </citation>
    <scope>NUCLEOTIDE SEQUENCE [LARGE SCALE GENOMIC DNA]</scope>
    <source>
        <strain evidence="6 7">NCTC13443</strain>
    </source>
</reference>
<organism evidence="6 7">
    <name type="scientific">Klebsiella pneumoniae</name>
    <dbReference type="NCBI Taxonomy" id="573"/>
    <lineage>
        <taxon>Bacteria</taxon>
        <taxon>Pseudomonadati</taxon>
        <taxon>Pseudomonadota</taxon>
        <taxon>Gammaproteobacteria</taxon>
        <taxon>Enterobacterales</taxon>
        <taxon>Enterobacteriaceae</taxon>
        <taxon>Klebsiella/Raoultella group</taxon>
        <taxon>Klebsiella</taxon>
        <taxon>Klebsiella pneumoniae complex</taxon>
    </lineage>
</organism>
<dbReference type="GO" id="GO:0008173">
    <property type="term" value="F:RNA methyltransferase activity"/>
    <property type="evidence" value="ECO:0007669"/>
    <property type="project" value="InterPro"/>
</dbReference>
<gene>
    <name evidence="6" type="ORF">NCTC13443_01559</name>
</gene>
<keyword evidence="3 6" id="KW-0808">Transferase</keyword>
<name>A0A377UWK4_KLEPN</name>
<dbReference type="Pfam" id="PF00588">
    <property type="entry name" value="SpoU_methylase"/>
    <property type="match status" value="1"/>
</dbReference>